<dbReference type="PIRSF" id="PIRSF001767">
    <property type="entry name" value="Cdc6"/>
    <property type="match status" value="1"/>
</dbReference>
<dbReference type="SUPFAM" id="SSF52540">
    <property type="entry name" value="P-loop containing nucleoside triphosphate hydrolases"/>
    <property type="match status" value="1"/>
</dbReference>
<feature type="compositionally biased region" description="Polar residues" evidence="8">
    <location>
        <begin position="33"/>
        <end position="42"/>
    </location>
</feature>
<dbReference type="InterPro" id="IPR049945">
    <property type="entry name" value="AAA_22"/>
</dbReference>
<evidence type="ECO:0000259" key="9">
    <source>
        <dbReference type="SMART" id="SM01074"/>
    </source>
</evidence>
<dbReference type="CDD" id="cd00009">
    <property type="entry name" value="AAA"/>
    <property type="match status" value="1"/>
</dbReference>
<comment type="subcellular location">
    <subcellularLocation>
        <location evidence="1 7">Nucleus</location>
    </subcellularLocation>
</comment>
<sequence>MENELHPISPVTPPKQKKLYQENFRTPQHRKTTVTGTQSPSTLIRLGLIDTEQENIKTNSSKEKKNRKTLFENSSDDIIVVEDAPKEDDKFGNKESERKSNIYQNARRALHSMCPTDMPGREKELDELRTFIKTHLEGETSGSLYVSGPPGTGKTASLNMILESEQISSKLCKGYVNCTAVKSPTAIYSRITKELGVKISGKTEKDYLSGLGKYFKKNSKMTLLVLDEMDQLETKNQSVLYTIFEWPSKPNSRLILVGIANALDLTDRILPRLQARCDLKPTLMHFAPYTKQQIIQIFTTRLKSAGALEVFSSVALQILAAKVAAVSGDVRRALDIGRRVVELIDKSKNCDILKPVENLVSELVDKERNDEIKPKAVDLKDVVDVLNNVYGTSQNFMEHSDDSFPLQQKILICSLVLILKKAKNKDVTVGKLHEVYRRVCSKRNLLAVDQAEFVGLCSLIETRGIIRVTGRKEPRLNRVSLEWDEEEVGAALKDKQLMAMILQDDDCLGKL</sequence>
<keyword evidence="4" id="KW-0235">DNA replication</keyword>
<dbReference type="InterPro" id="IPR036388">
    <property type="entry name" value="WH-like_DNA-bd_sf"/>
</dbReference>
<protein>
    <recommendedName>
        <fullName evidence="7">Cell division control protein</fullName>
    </recommendedName>
</protein>
<accession>A0ABQ9JSE7</accession>
<dbReference type="SUPFAM" id="SSF46785">
    <property type="entry name" value="Winged helix' DNA-binding domain"/>
    <property type="match status" value="1"/>
</dbReference>
<dbReference type="Gene3D" id="1.10.8.60">
    <property type="match status" value="1"/>
</dbReference>
<organism evidence="10 11">
    <name type="scientific">Molorchus minor</name>
    <dbReference type="NCBI Taxonomy" id="1323400"/>
    <lineage>
        <taxon>Eukaryota</taxon>
        <taxon>Metazoa</taxon>
        <taxon>Ecdysozoa</taxon>
        <taxon>Arthropoda</taxon>
        <taxon>Hexapoda</taxon>
        <taxon>Insecta</taxon>
        <taxon>Pterygota</taxon>
        <taxon>Neoptera</taxon>
        <taxon>Endopterygota</taxon>
        <taxon>Coleoptera</taxon>
        <taxon>Polyphaga</taxon>
        <taxon>Cucujiformia</taxon>
        <taxon>Chrysomeloidea</taxon>
        <taxon>Cerambycidae</taxon>
        <taxon>Lamiinae</taxon>
        <taxon>Monochamini</taxon>
        <taxon>Molorchus</taxon>
    </lineage>
</organism>
<dbReference type="Gene3D" id="1.10.10.10">
    <property type="entry name" value="Winged helix-like DNA-binding domain superfamily/Winged helix DNA-binding domain"/>
    <property type="match status" value="1"/>
</dbReference>
<dbReference type="Gene3D" id="3.40.50.300">
    <property type="entry name" value="P-loop containing nucleotide triphosphate hydrolases"/>
    <property type="match status" value="1"/>
</dbReference>
<dbReference type="InterPro" id="IPR036390">
    <property type="entry name" value="WH_DNA-bd_sf"/>
</dbReference>
<evidence type="ECO:0000256" key="8">
    <source>
        <dbReference type="SAM" id="MobiDB-lite"/>
    </source>
</evidence>
<dbReference type="InterPro" id="IPR016314">
    <property type="entry name" value="Cdc6/18"/>
</dbReference>
<evidence type="ECO:0000256" key="6">
    <source>
        <dbReference type="ARBA" id="ARBA00023306"/>
    </source>
</evidence>
<reference evidence="10" key="1">
    <citation type="journal article" date="2023" name="Insect Mol. Biol.">
        <title>Genome sequencing provides insights into the evolution of gene families encoding plant cell wall-degrading enzymes in longhorned beetles.</title>
        <authorList>
            <person name="Shin N.R."/>
            <person name="Okamura Y."/>
            <person name="Kirsch R."/>
            <person name="Pauchet Y."/>
        </authorList>
    </citation>
    <scope>NUCLEOTIDE SEQUENCE</scope>
    <source>
        <strain evidence="10">MMC_N1</strain>
    </source>
</reference>
<dbReference type="SMART" id="SM01074">
    <property type="entry name" value="Cdc6_C"/>
    <property type="match status" value="1"/>
</dbReference>
<evidence type="ECO:0000313" key="10">
    <source>
        <dbReference type="EMBL" id="KAJ8981216.1"/>
    </source>
</evidence>
<evidence type="ECO:0000256" key="5">
    <source>
        <dbReference type="ARBA" id="ARBA00023242"/>
    </source>
</evidence>
<dbReference type="Pfam" id="PF09079">
    <property type="entry name" value="WHD_Cdc6"/>
    <property type="match status" value="1"/>
</dbReference>
<evidence type="ECO:0000313" key="11">
    <source>
        <dbReference type="Proteomes" id="UP001162164"/>
    </source>
</evidence>
<dbReference type="PANTHER" id="PTHR10763">
    <property type="entry name" value="CELL DIVISION CONTROL PROTEIN 6-RELATED"/>
    <property type="match status" value="1"/>
</dbReference>
<keyword evidence="6" id="KW-0131">Cell cycle</keyword>
<dbReference type="Pfam" id="PF13401">
    <property type="entry name" value="AAA_22"/>
    <property type="match status" value="1"/>
</dbReference>
<name>A0ABQ9JSE7_9CUCU</name>
<evidence type="ECO:0000256" key="3">
    <source>
        <dbReference type="ARBA" id="ARBA00022618"/>
    </source>
</evidence>
<comment type="caution">
    <text evidence="10">The sequence shown here is derived from an EMBL/GenBank/DDBJ whole genome shotgun (WGS) entry which is preliminary data.</text>
</comment>
<evidence type="ECO:0000256" key="2">
    <source>
        <dbReference type="ARBA" id="ARBA00006184"/>
    </source>
</evidence>
<dbReference type="EMBL" id="JAPWTJ010000196">
    <property type="protein sequence ID" value="KAJ8981216.1"/>
    <property type="molecule type" value="Genomic_DNA"/>
</dbReference>
<proteinExistence type="inferred from homology"/>
<dbReference type="PANTHER" id="PTHR10763:SF26">
    <property type="entry name" value="CELL DIVISION CONTROL PROTEIN 6 HOMOLOG"/>
    <property type="match status" value="1"/>
</dbReference>
<dbReference type="InterPro" id="IPR015163">
    <property type="entry name" value="Cdc6_C"/>
</dbReference>
<keyword evidence="11" id="KW-1185">Reference proteome</keyword>
<evidence type="ECO:0000256" key="4">
    <source>
        <dbReference type="ARBA" id="ARBA00022705"/>
    </source>
</evidence>
<dbReference type="InterPro" id="IPR050311">
    <property type="entry name" value="ORC1/CDC6"/>
</dbReference>
<evidence type="ECO:0000256" key="1">
    <source>
        <dbReference type="ARBA" id="ARBA00004123"/>
    </source>
</evidence>
<dbReference type="CDD" id="cd08768">
    <property type="entry name" value="Cdc6_C"/>
    <property type="match status" value="1"/>
</dbReference>
<dbReference type="InterPro" id="IPR054425">
    <property type="entry name" value="Cdc6_ORC1-like_ATPase_lid"/>
</dbReference>
<comment type="similarity">
    <text evidence="2 7">Belongs to the CDC6/cdc18 family.</text>
</comment>
<feature type="region of interest" description="Disordered" evidence="8">
    <location>
        <begin position="24"/>
        <end position="43"/>
    </location>
</feature>
<keyword evidence="3" id="KW-0132">Cell division</keyword>
<comment type="function">
    <text evidence="7">Involved in the initiation of DNA replication. Also participates in checkpoint controls that ensure DNA replication is completed before mitosis is initiated.</text>
</comment>
<dbReference type="InterPro" id="IPR027417">
    <property type="entry name" value="P-loop_NTPase"/>
</dbReference>
<keyword evidence="5 7" id="KW-0539">Nucleus</keyword>
<gene>
    <name evidence="10" type="ORF">NQ317_004158</name>
</gene>
<dbReference type="Pfam" id="PF22606">
    <property type="entry name" value="Cdc6-ORC-like_ATPase_lid"/>
    <property type="match status" value="1"/>
</dbReference>
<evidence type="ECO:0000256" key="7">
    <source>
        <dbReference type="PIRNR" id="PIRNR001767"/>
    </source>
</evidence>
<dbReference type="Proteomes" id="UP001162164">
    <property type="component" value="Unassembled WGS sequence"/>
</dbReference>
<feature type="domain" description="Cdc6 C-terminal" evidence="9">
    <location>
        <begin position="412"/>
        <end position="492"/>
    </location>
</feature>